<evidence type="ECO:0000256" key="5">
    <source>
        <dbReference type="ARBA" id="ARBA00022826"/>
    </source>
</evidence>
<keyword evidence="11" id="KW-0407">Ion channel</keyword>
<evidence type="ECO:0000313" key="14">
    <source>
        <dbReference type="EMBL" id="SVA70260.1"/>
    </source>
</evidence>
<keyword evidence="3" id="KW-0633">Potassium transport</keyword>
<dbReference type="Gene3D" id="1.20.120.350">
    <property type="entry name" value="Voltage-gated potassium channels. Chain C"/>
    <property type="match status" value="1"/>
</dbReference>
<evidence type="ECO:0000256" key="8">
    <source>
        <dbReference type="ARBA" id="ARBA00022989"/>
    </source>
</evidence>
<dbReference type="InterPro" id="IPR028325">
    <property type="entry name" value="VG_K_chnl"/>
</dbReference>
<keyword evidence="9" id="KW-0406">Ion transport</keyword>
<dbReference type="PANTHER" id="PTHR11537:SF254">
    <property type="entry name" value="POTASSIUM VOLTAGE-GATED CHANNEL PROTEIN SHAB"/>
    <property type="match status" value="1"/>
</dbReference>
<gene>
    <name evidence="14" type="ORF">METZ01_LOCUS123114</name>
</gene>
<keyword evidence="10 12" id="KW-0472">Membrane</keyword>
<organism evidence="14">
    <name type="scientific">marine metagenome</name>
    <dbReference type="NCBI Taxonomy" id="408172"/>
    <lineage>
        <taxon>unclassified sequences</taxon>
        <taxon>metagenomes</taxon>
        <taxon>ecological metagenomes</taxon>
    </lineage>
</organism>
<keyword evidence="2" id="KW-0813">Transport</keyword>
<protein>
    <recommendedName>
        <fullName evidence="13">Ion transport domain-containing protein</fullName>
    </recommendedName>
</protein>
<proteinExistence type="predicted"/>
<evidence type="ECO:0000256" key="7">
    <source>
        <dbReference type="ARBA" id="ARBA00022958"/>
    </source>
</evidence>
<dbReference type="GO" id="GO:0008076">
    <property type="term" value="C:voltage-gated potassium channel complex"/>
    <property type="evidence" value="ECO:0007669"/>
    <property type="project" value="InterPro"/>
</dbReference>
<feature type="transmembrane region" description="Helical" evidence="12">
    <location>
        <begin position="212"/>
        <end position="233"/>
    </location>
</feature>
<dbReference type="SUPFAM" id="SSF81324">
    <property type="entry name" value="Voltage-gated potassium channels"/>
    <property type="match status" value="1"/>
</dbReference>
<dbReference type="PANTHER" id="PTHR11537">
    <property type="entry name" value="VOLTAGE-GATED POTASSIUM CHANNEL"/>
    <property type="match status" value="1"/>
</dbReference>
<dbReference type="Gene3D" id="1.10.287.70">
    <property type="match status" value="1"/>
</dbReference>
<evidence type="ECO:0000256" key="10">
    <source>
        <dbReference type="ARBA" id="ARBA00023136"/>
    </source>
</evidence>
<keyword evidence="4 12" id="KW-0812">Transmembrane</keyword>
<dbReference type="GO" id="GO:0005249">
    <property type="term" value="F:voltage-gated potassium channel activity"/>
    <property type="evidence" value="ECO:0007669"/>
    <property type="project" value="InterPro"/>
</dbReference>
<dbReference type="GO" id="GO:0001508">
    <property type="term" value="P:action potential"/>
    <property type="evidence" value="ECO:0007669"/>
    <property type="project" value="TreeGrafter"/>
</dbReference>
<evidence type="ECO:0000256" key="4">
    <source>
        <dbReference type="ARBA" id="ARBA00022692"/>
    </source>
</evidence>
<dbReference type="InterPro" id="IPR005821">
    <property type="entry name" value="Ion_trans_dom"/>
</dbReference>
<evidence type="ECO:0000256" key="9">
    <source>
        <dbReference type="ARBA" id="ARBA00023065"/>
    </source>
</evidence>
<evidence type="ECO:0000256" key="2">
    <source>
        <dbReference type="ARBA" id="ARBA00022448"/>
    </source>
</evidence>
<evidence type="ECO:0000256" key="1">
    <source>
        <dbReference type="ARBA" id="ARBA00004141"/>
    </source>
</evidence>
<keyword evidence="6" id="KW-0851">Voltage-gated channel</keyword>
<dbReference type="PRINTS" id="PR00169">
    <property type="entry name" value="KCHANNEL"/>
</dbReference>
<evidence type="ECO:0000256" key="6">
    <source>
        <dbReference type="ARBA" id="ARBA00022882"/>
    </source>
</evidence>
<name>A0A381Y052_9ZZZZ</name>
<evidence type="ECO:0000256" key="3">
    <source>
        <dbReference type="ARBA" id="ARBA00022538"/>
    </source>
</evidence>
<feature type="domain" description="Ion transport" evidence="13">
    <location>
        <begin position="27"/>
        <end position="234"/>
    </location>
</feature>
<keyword evidence="7" id="KW-0630">Potassium</keyword>
<keyword evidence="5" id="KW-0631">Potassium channel</keyword>
<comment type="subcellular location">
    <subcellularLocation>
        <location evidence="1">Membrane</location>
        <topology evidence="1">Multi-pass membrane protein</topology>
    </subcellularLocation>
</comment>
<dbReference type="Pfam" id="PF00520">
    <property type="entry name" value="Ion_trans"/>
    <property type="match status" value="1"/>
</dbReference>
<dbReference type="AlphaFoldDB" id="A0A381Y052"/>
<dbReference type="EMBL" id="UINC01016977">
    <property type="protein sequence ID" value="SVA70260.1"/>
    <property type="molecule type" value="Genomic_DNA"/>
</dbReference>
<dbReference type="InterPro" id="IPR027359">
    <property type="entry name" value="Volt_channel_dom_sf"/>
</dbReference>
<reference evidence="14" key="1">
    <citation type="submission" date="2018-05" db="EMBL/GenBank/DDBJ databases">
        <authorList>
            <person name="Lanie J.A."/>
            <person name="Ng W.-L."/>
            <person name="Kazmierczak K.M."/>
            <person name="Andrzejewski T.M."/>
            <person name="Davidsen T.M."/>
            <person name="Wayne K.J."/>
            <person name="Tettelin H."/>
            <person name="Glass J.I."/>
            <person name="Rusch D."/>
            <person name="Podicherti R."/>
            <person name="Tsui H.-C.T."/>
            <person name="Winkler M.E."/>
        </authorList>
    </citation>
    <scope>NUCLEOTIDE SEQUENCE</scope>
</reference>
<feature type="transmembrane region" description="Helical" evidence="12">
    <location>
        <begin position="151"/>
        <end position="174"/>
    </location>
</feature>
<sequence length="285" mass="31735">MNGFDPASLRERIFVVIFGSDTRAGNIFDVVVQVSILLSVGAVMLETVESVNSIYHAPLRTVEWFFTILFTVEYLLRLWCVRKPRGYALSFFGVVDLLAVLPSYFSLLVPGAQIAIVVRVLRVVRIFRILKLVQYMGGTRVLVNAVRRSRFRIAVFLIAVSTVVTILGSFMYLIESPEAGFTSIPRSVYWAIVTLTTVGYGDIIPVTVLGQFMASLLMLLGYALIAVPMGLIISESTRKIGPPSRIIRSKYERDCARCAGVNSDRGVHFCSYCGRNLDQTEIESI</sequence>
<evidence type="ECO:0000256" key="11">
    <source>
        <dbReference type="ARBA" id="ARBA00023303"/>
    </source>
</evidence>
<accession>A0A381Y052</accession>
<keyword evidence="8 12" id="KW-1133">Transmembrane helix</keyword>
<evidence type="ECO:0000259" key="13">
    <source>
        <dbReference type="Pfam" id="PF00520"/>
    </source>
</evidence>
<evidence type="ECO:0000256" key="12">
    <source>
        <dbReference type="SAM" id="Phobius"/>
    </source>
</evidence>